<accession>R2QB82</accession>
<dbReference type="RefSeq" id="WP_010757902.1">
    <property type="nucleotide sequence ID" value="NZ_ASWD01000001.1"/>
</dbReference>
<dbReference type="PATRIC" id="fig|1158607.3.peg.2907"/>
<dbReference type="EMBL" id="AJAQ01000026">
    <property type="protein sequence ID" value="EOH92468.1"/>
    <property type="molecule type" value="Genomic_DNA"/>
</dbReference>
<organism evidence="1 2">
    <name type="scientific">Enterococcus pallens ATCC BAA-351</name>
    <dbReference type="NCBI Taxonomy" id="1158607"/>
    <lineage>
        <taxon>Bacteria</taxon>
        <taxon>Bacillati</taxon>
        <taxon>Bacillota</taxon>
        <taxon>Bacilli</taxon>
        <taxon>Lactobacillales</taxon>
        <taxon>Enterococcaceae</taxon>
        <taxon>Enterococcus</taxon>
    </lineage>
</organism>
<proteinExistence type="predicted"/>
<dbReference type="OrthoDB" id="6673401at2"/>
<name>R2QB82_9ENTE</name>
<evidence type="ECO:0000313" key="1">
    <source>
        <dbReference type="EMBL" id="EOH92468.1"/>
    </source>
</evidence>
<dbReference type="Proteomes" id="UP000013782">
    <property type="component" value="Unassembled WGS sequence"/>
</dbReference>
<dbReference type="AlphaFoldDB" id="R2QB82"/>
<reference evidence="1 2" key="1">
    <citation type="submission" date="2013-02" db="EMBL/GenBank/DDBJ databases">
        <title>The Genome Sequence of Enterococcus pallens BAA-351.</title>
        <authorList>
            <consortium name="The Broad Institute Genome Sequencing Platform"/>
            <consortium name="The Broad Institute Genome Sequencing Center for Infectious Disease"/>
            <person name="Earl A.M."/>
            <person name="Gilmore M.S."/>
            <person name="Lebreton F."/>
            <person name="Walker B."/>
            <person name="Young S.K."/>
            <person name="Zeng Q."/>
            <person name="Gargeya S."/>
            <person name="Fitzgerald M."/>
            <person name="Haas B."/>
            <person name="Abouelleil A."/>
            <person name="Alvarado L."/>
            <person name="Arachchi H.M."/>
            <person name="Berlin A.M."/>
            <person name="Chapman S.B."/>
            <person name="Dewar J."/>
            <person name="Goldberg J."/>
            <person name="Griggs A."/>
            <person name="Gujja S."/>
            <person name="Hansen M."/>
            <person name="Howarth C."/>
            <person name="Imamovic A."/>
            <person name="Larimer J."/>
            <person name="McCowan C."/>
            <person name="Murphy C."/>
            <person name="Neiman D."/>
            <person name="Pearson M."/>
            <person name="Priest M."/>
            <person name="Roberts A."/>
            <person name="Saif S."/>
            <person name="Shea T."/>
            <person name="Sisk P."/>
            <person name="Sykes S."/>
            <person name="Wortman J."/>
            <person name="Nusbaum C."/>
            <person name="Birren B."/>
        </authorList>
    </citation>
    <scope>NUCLEOTIDE SEQUENCE [LARGE SCALE GENOMIC DNA]</scope>
    <source>
        <strain evidence="1 2">ATCC BAA-351</strain>
    </source>
</reference>
<comment type="caution">
    <text evidence="1">The sequence shown here is derived from an EMBL/GenBank/DDBJ whole genome shotgun (WGS) entry which is preliminary data.</text>
</comment>
<protein>
    <submittedName>
        <fullName evidence="1">Uncharacterized protein</fullName>
    </submittedName>
</protein>
<keyword evidence="2" id="KW-1185">Reference proteome</keyword>
<gene>
    <name evidence="1" type="ORF">UAU_02920</name>
</gene>
<sequence length="616" mass="72683">MADKKKVQKQKNIWAVVCGAIRDELELRLTVDELLRLRSEGTLKGILISTWLGDFDHFPELRKEMEAANVEIIEQRSLESRLTLEKTNSINYLRQAMQFQIALDKLPEDCFVLKARTDRSLNHLKLIEPYLTKRPGKIENKKELRKYRKVLPKIFDYPITIFNAKTHRILHFSDFIFYGHKKDVQKLVQFDLAELYLDRDLVANTQWFVYPFLRNFPVIRDYFRLINFRPLIMEMKEYLTEHEDATPIPHFFYRVYATYLMILDNYFDLVDLTPKELADQTYHFFDLFGNAKEKGLSFTRLGSALLNNEVVKRFLDSNRLGTTASDLRFSEVLLDDQLMRRASVEEFEEMKAFRDETGWIKNKNWLRVPNWRAAPLEQPTEYQEQLLSYQFEELSKEESAALLEELKSADAIDRYLYHFWLNSPELGAASAEEMILPFARTQNQDGVLLVSRLLRLGKITKAENDSSIRHLIKVVSNIQTQRRTANIKTYQLMLNLFLADREEKDFDEIYVSPQGQRILRHYLTSGEYDHVQQNNFAKQELANYFYERSDYYAGIGKGVLSLRLEEMGAEIALSAESIERIRQRYERDHNKRNLKLAERALSFFKTENKPNEGESL</sequence>
<evidence type="ECO:0000313" key="2">
    <source>
        <dbReference type="Proteomes" id="UP000013782"/>
    </source>
</evidence>
<dbReference type="HOGENOM" id="CLU_452527_0_0_9"/>
<dbReference type="STRING" id="160454.RV10_GL004293"/>